<evidence type="ECO:0000256" key="3">
    <source>
        <dbReference type="ARBA" id="ARBA00022692"/>
    </source>
</evidence>
<keyword evidence="3 9" id="KW-0812">Transmembrane</keyword>
<evidence type="ECO:0000256" key="9">
    <source>
        <dbReference type="SAM" id="Phobius"/>
    </source>
</evidence>
<comment type="cofactor">
    <cofactor evidence="8">
        <name>Zn(2+)</name>
        <dbReference type="ChEBI" id="CHEBI:29105"/>
    </cofactor>
</comment>
<feature type="binding site" evidence="7">
    <location>
        <position position="40"/>
    </location>
    <ligand>
        <name>Ca(2+)</name>
        <dbReference type="ChEBI" id="CHEBI:29108"/>
    </ligand>
</feature>
<keyword evidence="11" id="KW-1185">Reference proteome</keyword>
<evidence type="ECO:0000256" key="6">
    <source>
        <dbReference type="ARBA" id="ARBA00023136"/>
    </source>
</evidence>
<dbReference type="STRING" id="796604.A0A2X0M1M6"/>
<evidence type="ECO:0000313" key="10">
    <source>
        <dbReference type="EMBL" id="SGY29873.1"/>
    </source>
</evidence>
<protein>
    <submittedName>
        <fullName evidence="10">BQ5605_C002g01091 protein</fullName>
    </submittedName>
</protein>
<comment type="subcellular location">
    <subcellularLocation>
        <location evidence="1">Membrane</location>
        <topology evidence="1">Multi-pass membrane protein</topology>
    </subcellularLocation>
</comment>
<dbReference type="InterPro" id="IPR008901">
    <property type="entry name" value="ACER"/>
</dbReference>
<keyword evidence="7" id="KW-0479">Metal-binding</keyword>
<evidence type="ECO:0000313" key="11">
    <source>
        <dbReference type="Proteomes" id="UP000249464"/>
    </source>
</evidence>
<dbReference type="PANTHER" id="PTHR46187">
    <property type="entry name" value="ALKALINE CERAMIDASE 3"/>
    <property type="match status" value="1"/>
</dbReference>
<keyword evidence="5 9" id="KW-1133">Transmembrane helix</keyword>
<feature type="binding site" evidence="7">
    <location>
        <position position="49"/>
    </location>
    <ligand>
        <name>Ca(2+)</name>
        <dbReference type="ChEBI" id="CHEBI:29108"/>
    </ligand>
</feature>
<keyword evidence="8" id="KW-0862">Zinc</keyword>
<name>A0A2X0M1M6_9BASI</name>
<dbReference type="GO" id="GO:0046872">
    <property type="term" value="F:metal ion binding"/>
    <property type="evidence" value="ECO:0007669"/>
    <property type="project" value="UniProtKB-KW"/>
</dbReference>
<evidence type="ECO:0000256" key="4">
    <source>
        <dbReference type="ARBA" id="ARBA00022801"/>
    </source>
</evidence>
<dbReference type="EMBL" id="FQNC01000041">
    <property type="protein sequence ID" value="SGY29873.1"/>
    <property type="molecule type" value="Genomic_DNA"/>
</dbReference>
<reference evidence="10 11" key="1">
    <citation type="submission" date="2016-11" db="EMBL/GenBank/DDBJ databases">
        <authorList>
            <person name="Jaros S."/>
            <person name="Januszkiewicz K."/>
            <person name="Wedrychowicz H."/>
        </authorList>
    </citation>
    <scope>NUCLEOTIDE SEQUENCE [LARGE SCALE GENOMIC DNA]</scope>
</reference>
<keyword evidence="6 9" id="KW-0472">Membrane</keyword>
<feature type="transmembrane region" description="Helical" evidence="9">
    <location>
        <begin position="79"/>
        <end position="98"/>
    </location>
</feature>
<dbReference type="GO" id="GO:0046513">
    <property type="term" value="P:ceramide biosynthetic process"/>
    <property type="evidence" value="ECO:0007669"/>
    <property type="project" value="TreeGrafter"/>
</dbReference>
<dbReference type="Pfam" id="PF05875">
    <property type="entry name" value="Ceramidase"/>
    <property type="match status" value="1"/>
</dbReference>
<evidence type="ECO:0000256" key="7">
    <source>
        <dbReference type="PIRSR" id="PIRSR608901-1"/>
    </source>
</evidence>
<dbReference type="PANTHER" id="PTHR46187:SF3">
    <property type="entry name" value="ALKALINE CERAMIDASE 3"/>
    <property type="match status" value="1"/>
</dbReference>
<dbReference type="AlphaFoldDB" id="A0A2X0M1M6"/>
<evidence type="ECO:0000256" key="8">
    <source>
        <dbReference type="PIRSR" id="PIRSR608901-2"/>
    </source>
</evidence>
<feature type="transmembrane region" description="Helical" evidence="9">
    <location>
        <begin position="104"/>
        <end position="123"/>
    </location>
</feature>
<feature type="binding site" evidence="8">
    <location>
        <position position="244"/>
    </location>
    <ligand>
        <name>Zn(2+)</name>
        <dbReference type="ChEBI" id="CHEBI:29105"/>
        <note>catalytic</note>
    </ligand>
</feature>
<sequence length="308" mass="34817">MMFVPRIAYPALRQRQNFLDLIKQGYWSPHTASVDHCELNYSKSEWIAEYYNTITSLVLVILGMQAFASSIRQKLPKRFRIATFGFVMLGITSSLRHATLGFEFQLLDELVVVWLTSLVAWIVWDTTPVAQDTNWNMRIIILFVNAVFTILHALRRDPVLMEICHGWTSVLLIARLGQLLMSNALPDSKGVQKGRRMIRSAASLGGFALIAHKADRSFCIPSTALKILAFPRLAFLLEGHAWSHVLSGLSLQRLILGISLITMSIRDDPAHWMGMTCGWIEVVERTEQGWKALEMDISSSRKGITQTT</sequence>
<dbReference type="Proteomes" id="UP000249464">
    <property type="component" value="Unassembled WGS sequence"/>
</dbReference>
<feature type="transmembrane region" description="Helical" evidence="9">
    <location>
        <begin position="50"/>
        <end position="67"/>
    </location>
</feature>
<feature type="binding site" evidence="7">
    <location>
        <position position="35"/>
    </location>
    <ligand>
        <name>Ca(2+)</name>
        <dbReference type="ChEBI" id="CHEBI:29108"/>
    </ligand>
</feature>
<evidence type="ECO:0000256" key="2">
    <source>
        <dbReference type="ARBA" id="ARBA00009780"/>
    </source>
</evidence>
<proteinExistence type="inferred from homology"/>
<keyword evidence="7" id="KW-0106">Calcium</keyword>
<evidence type="ECO:0000256" key="5">
    <source>
        <dbReference type="ARBA" id="ARBA00022989"/>
    </source>
</evidence>
<organism evidence="10 11">
    <name type="scientific">Microbotryum silenes-dioicae</name>
    <dbReference type="NCBI Taxonomy" id="796604"/>
    <lineage>
        <taxon>Eukaryota</taxon>
        <taxon>Fungi</taxon>
        <taxon>Dikarya</taxon>
        <taxon>Basidiomycota</taxon>
        <taxon>Pucciniomycotina</taxon>
        <taxon>Microbotryomycetes</taxon>
        <taxon>Microbotryales</taxon>
        <taxon>Microbotryaceae</taxon>
        <taxon>Microbotryum</taxon>
    </lineage>
</organism>
<evidence type="ECO:0000256" key="1">
    <source>
        <dbReference type="ARBA" id="ARBA00004141"/>
    </source>
</evidence>
<gene>
    <name evidence="10" type="primary">BQ5605_C002g01091</name>
    <name evidence="10" type="ORF">BQ5605_C002G01091</name>
</gene>
<dbReference type="GO" id="GO:0016811">
    <property type="term" value="F:hydrolase activity, acting on carbon-nitrogen (but not peptide) bonds, in linear amides"/>
    <property type="evidence" value="ECO:0007669"/>
    <property type="project" value="InterPro"/>
</dbReference>
<feature type="binding site" evidence="8">
    <location>
        <position position="97"/>
    </location>
    <ligand>
        <name>Zn(2+)</name>
        <dbReference type="ChEBI" id="CHEBI:29105"/>
        <note>catalytic</note>
    </ligand>
</feature>
<feature type="binding site" evidence="8">
    <location>
        <position position="240"/>
    </location>
    <ligand>
        <name>Zn(2+)</name>
        <dbReference type="ChEBI" id="CHEBI:29105"/>
        <note>catalytic</note>
    </ligand>
</feature>
<dbReference type="GO" id="GO:0005789">
    <property type="term" value="C:endoplasmic reticulum membrane"/>
    <property type="evidence" value="ECO:0007669"/>
    <property type="project" value="TreeGrafter"/>
</dbReference>
<comment type="similarity">
    <text evidence="2">Belongs to the alkaline ceramidase family.</text>
</comment>
<keyword evidence="4" id="KW-0378">Hydrolase</keyword>
<dbReference type="GO" id="GO:0046514">
    <property type="term" value="P:ceramide catabolic process"/>
    <property type="evidence" value="ECO:0007669"/>
    <property type="project" value="TreeGrafter"/>
</dbReference>
<feature type="binding site" evidence="7">
    <location>
        <position position="38"/>
    </location>
    <ligand>
        <name>Ca(2+)</name>
        <dbReference type="ChEBI" id="CHEBI:29108"/>
    </ligand>
</feature>
<accession>A0A2X0M1M6</accession>
<feature type="transmembrane region" description="Helical" evidence="9">
    <location>
        <begin position="135"/>
        <end position="154"/>
    </location>
</feature>